<reference evidence="1 2" key="1">
    <citation type="submission" date="2012-07" db="EMBL/GenBank/DDBJ databases">
        <title>The Genome Sequence of Fusobacterium ulcerans 12_1B.</title>
        <authorList>
            <consortium name="The Broad Institute Genome Sequencing Platform"/>
            <person name="Earl A."/>
            <person name="Ward D."/>
            <person name="Feldgarden M."/>
            <person name="Gevers D."/>
            <person name="Strauss J."/>
            <person name="Ambrose C.E."/>
            <person name="Allen-Vercoe E."/>
            <person name="Walker B."/>
            <person name="Young S.K."/>
            <person name="Zeng Q."/>
            <person name="Gargeya S."/>
            <person name="Fitzgerald M."/>
            <person name="Haas B."/>
            <person name="Abouelleil A."/>
            <person name="Alvarado L."/>
            <person name="Arachchi H.M."/>
            <person name="Berlin A.M."/>
            <person name="Chapman S.B."/>
            <person name="Goldberg J."/>
            <person name="Griggs A."/>
            <person name="Gujja S."/>
            <person name="Hansen M."/>
            <person name="Howarth C."/>
            <person name="Imamovic A."/>
            <person name="Larimer J."/>
            <person name="McCowen C."/>
            <person name="Montmayeur A."/>
            <person name="Murphy C."/>
            <person name="Neiman D."/>
            <person name="Pearson M."/>
            <person name="Priest M."/>
            <person name="Roberts A."/>
            <person name="Saif S."/>
            <person name="Shea T."/>
            <person name="Sisk P."/>
            <person name="Sykes S."/>
            <person name="Wortman J."/>
            <person name="Nusbaum C."/>
            <person name="Birren B."/>
        </authorList>
    </citation>
    <scope>NUCLEOTIDE SEQUENCE [LARGE SCALE GENOMIC DNA]</scope>
    <source>
        <strain evidence="1 2">12_1B</strain>
    </source>
</reference>
<dbReference type="PROSITE" id="PS51257">
    <property type="entry name" value="PROKAR_LIPOPROTEIN"/>
    <property type="match status" value="1"/>
</dbReference>
<dbReference type="Proteomes" id="UP000003233">
    <property type="component" value="Unassembled WGS sequence"/>
</dbReference>
<comment type="caution">
    <text evidence="1">The sequence shown here is derived from an EMBL/GenBank/DDBJ whole genome shotgun (WGS) entry which is preliminary data.</text>
</comment>
<sequence>MIEKILKAVKSSSKKRGRNITVGVIVGFLLSCTAVMGADENYLLIKKEGEEIKFSTDNGTTAGTDNPYEENTWDGTNYVNNRALNSTSNSYGLRLEGDLGNVNFTNNGSITATGSSNSYGINNERGTVGTLTNNGIITGTSTGSNGYGINNEDGTIGTLTNNGIIAGTTPIYRNSYGIYNDGGT</sequence>
<proteinExistence type="predicted"/>
<dbReference type="HOGENOM" id="CLU_1287274_0_0_0"/>
<dbReference type="AlphaFoldDB" id="S2KY24"/>
<keyword evidence="2" id="KW-1185">Reference proteome</keyword>
<organism evidence="1 2">
    <name type="scientific">Fusobacterium ulcerans 12-1B</name>
    <dbReference type="NCBI Taxonomy" id="457404"/>
    <lineage>
        <taxon>Bacteria</taxon>
        <taxon>Fusobacteriati</taxon>
        <taxon>Fusobacteriota</taxon>
        <taxon>Fusobacteriia</taxon>
        <taxon>Fusobacteriales</taxon>
        <taxon>Fusobacteriaceae</taxon>
        <taxon>Fusobacterium</taxon>
    </lineage>
</organism>
<protein>
    <submittedName>
        <fullName evidence="1">Uncharacterized protein</fullName>
    </submittedName>
</protein>
<accession>S2KY24</accession>
<feature type="non-terminal residue" evidence="1">
    <location>
        <position position="184"/>
    </location>
</feature>
<evidence type="ECO:0000313" key="2">
    <source>
        <dbReference type="Proteomes" id="UP000003233"/>
    </source>
</evidence>
<name>S2KY24_9FUSO</name>
<dbReference type="EMBL" id="AGWJ02000026">
    <property type="protein sequence ID" value="EPC09022.1"/>
    <property type="molecule type" value="Genomic_DNA"/>
</dbReference>
<evidence type="ECO:0000313" key="1">
    <source>
        <dbReference type="EMBL" id="EPC09022.1"/>
    </source>
</evidence>
<gene>
    <name evidence="1" type="ORF">HMPREF0402_04253</name>
</gene>